<sequence length="123" mass="13968">MLDKHPQFAYVHLTFPTFGILTNADLTSCALWRREGKAARWASMGCSSYSPPSLEGCFEKRRSQNKKKARAETRKGASIRCHAVGGGWQISDMEQESQNRLAMEGRRKSSARMDTASRRTRER</sequence>
<evidence type="ECO:0000313" key="2">
    <source>
        <dbReference type="EMBL" id="QKD76647.1"/>
    </source>
</evidence>
<dbReference type="RefSeq" id="YP_009863191.1">
    <property type="nucleotide sequence ID" value="NC_049004.1"/>
</dbReference>
<name>A0A6M8AW29_9EMBR</name>
<reference evidence="2" key="2">
    <citation type="journal article" date="2020" name="Nat. Plants">
        <title>Anthoceros genomes illuminate the origin of land plants and the unique biology of hornworts.</title>
        <authorList>
            <person name="Li F.W."/>
            <person name="Nishiyama T."/>
            <person name="Waller M."/>
            <person name="Frangedakis E."/>
            <person name="Keller J."/>
            <person name="Li Z."/>
            <person name="Fernandez-Pozo N."/>
            <person name="Barker M.S."/>
            <person name="Bennett T."/>
            <person name="Blazquez M.A."/>
            <person name="Cheng S."/>
            <person name="Cuming A.C."/>
            <person name="de Vries J."/>
            <person name="de Vries S."/>
            <person name="Delaux P.M."/>
            <person name="Diop I.S."/>
            <person name="Harrison C.J."/>
            <person name="Hauser D."/>
            <person name="Hernandez-Garcia J."/>
            <person name="Kirbis A."/>
            <person name="Meeks J.C."/>
            <person name="Monte I."/>
            <person name="Mutte S.K."/>
            <person name="Neubauer A."/>
            <person name="Quandt D."/>
            <person name="Robison T."/>
            <person name="Shimamura M."/>
            <person name="Rensing S.A."/>
            <person name="Villarreal J.C."/>
            <person name="Weijers D."/>
            <person name="Wicke S."/>
            <person name="Wong G.K."/>
            <person name="Sakakibara K."/>
            <person name="Szovenyi P."/>
        </authorList>
    </citation>
    <scope>NUCLEOTIDE SEQUENCE</scope>
    <source>
        <strain evidence="2">Oxford</strain>
    </source>
</reference>
<feature type="region of interest" description="Disordered" evidence="1">
    <location>
        <begin position="91"/>
        <end position="123"/>
    </location>
</feature>
<reference evidence="2" key="1">
    <citation type="submission" date="2019-10" db="EMBL/GenBank/DDBJ databases">
        <authorList>
            <person name="Robison T.A."/>
            <person name="Li F.-W."/>
        </authorList>
    </citation>
    <scope>NUCLEOTIDE SEQUENCE</scope>
    <source>
        <strain evidence="2">Oxford</strain>
    </source>
</reference>
<keyword evidence="2" id="KW-0496">Mitochondrion</keyword>
<dbReference type="EMBL" id="MN544313">
    <property type="protein sequence ID" value="QKD76647.1"/>
    <property type="molecule type" value="Genomic_DNA"/>
</dbReference>
<geneLocation type="mitochondrion" evidence="2"/>
<proteinExistence type="predicted"/>
<protein>
    <submittedName>
        <fullName evidence="2">Uncharacterized protein</fullName>
    </submittedName>
</protein>
<accession>A0A6M8AW29</accession>
<dbReference type="AlphaFoldDB" id="A0A6M8AW29"/>
<dbReference type="GeneID" id="55751519"/>
<organism evidence="2">
    <name type="scientific">Anthoceros agrestis</name>
    <dbReference type="NCBI Taxonomy" id="41834"/>
    <lineage>
        <taxon>Eukaryota</taxon>
        <taxon>Viridiplantae</taxon>
        <taxon>Streptophyta</taxon>
        <taxon>Embryophyta</taxon>
        <taxon>Anthocerotophyta</taxon>
        <taxon>Anthocerotopsida</taxon>
        <taxon>Anthocerotidae</taxon>
        <taxon>Anthocerotales</taxon>
        <taxon>Anthocerotaceae</taxon>
        <taxon>Anthoceros</taxon>
    </lineage>
</organism>
<evidence type="ECO:0000256" key="1">
    <source>
        <dbReference type="SAM" id="MobiDB-lite"/>
    </source>
</evidence>
<gene>
    <name evidence="2" type="primary">ORF130</name>
</gene>